<keyword evidence="2" id="KW-1185">Reference proteome</keyword>
<protein>
    <recommendedName>
        <fullName evidence="3">F-box domain-containing protein</fullName>
    </recommendedName>
</protein>
<dbReference type="Gene3D" id="3.80.10.10">
    <property type="entry name" value="Ribonuclease Inhibitor"/>
    <property type="match status" value="1"/>
</dbReference>
<accession>A0A4Y9ZJF5</accession>
<dbReference type="EMBL" id="SFCI01002533">
    <property type="protein sequence ID" value="TFY73798.1"/>
    <property type="molecule type" value="Genomic_DNA"/>
</dbReference>
<dbReference type="OrthoDB" id="2663142at2759"/>
<gene>
    <name evidence="1" type="ORF">EWM64_g10215</name>
</gene>
<dbReference type="InterPro" id="IPR032675">
    <property type="entry name" value="LRR_dom_sf"/>
</dbReference>
<evidence type="ECO:0008006" key="3">
    <source>
        <dbReference type="Google" id="ProtNLM"/>
    </source>
</evidence>
<comment type="caution">
    <text evidence="1">The sequence shown here is derived from an EMBL/GenBank/DDBJ whole genome shotgun (WGS) entry which is preliminary data.</text>
</comment>
<reference evidence="1 2" key="1">
    <citation type="submission" date="2019-02" db="EMBL/GenBank/DDBJ databases">
        <title>Genome sequencing of the rare red list fungi Hericium alpestre (H. flagellum).</title>
        <authorList>
            <person name="Buettner E."/>
            <person name="Kellner H."/>
        </authorList>
    </citation>
    <scope>NUCLEOTIDE SEQUENCE [LARGE SCALE GENOMIC DNA]</scope>
    <source>
        <strain evidence="1 2">DSM 108284</strain>
    </source>
</reference>
<evidence type="ECO:0000313" key="2">
    <source>
        <dbReference type="Proteomes" id="UP000298061"/>
    </source>
</evidence>
<feature type="non-terminal residue" evidence="1">
    <location>
        <position position="389"/>
    </location>
</feature>
<sequence>MHQVLFIDELLRTIFYQIDSDVNRRPVLRGFAQLARVCKAWKDPALDYLWASLGSLDPLLFIIPGVSKVDDAYTVPDTISSADVANFLTYASRVQSVCQYSRKFVKVPSALLSRILPHCAKDTLFPRLANARFILHDSNKRNIFPPTLYLSPRLTTLAVDISFLSGMPNAAVVNQPGEALCVYLAAVARVAKGLEHLRLRGRVCERMMDTVATLTGLKTLSLCIGSDISAQSLAAISTFPRLEEFRVQLDAMDARALDEALSPADEGHPFFPALQTLHVRSSPSVTEVLFSHLASDTHLHTIRLEADFKPRPVDCWTPVLSLLADKLTHTLADLSLECLTNFCEVPDHAFPPQLHFTLTTLSPLSKLTHLRKFHLDASVPADLGDRDLA</sequence>
<organism evidence="1 2">
    <name type="scientific">Hericium alpestre</name>
    <dbReference type="NCBI Taxonomy" id="135208"/>
    <lineage>
        <taxon>Eukaryota</taxon>
        <taxon>Fungi</taxon>
        <taxon>Dikarya</taxon>
        <taxon>Basidiomycota</taxon>
        <taxon>Agaricomycotina</taxon>
        <taxon>Agaricomycetes</taxon>
        <taxon>Russulales</taxon>
        <taxon>Hericiaceae</taxon>
        <taxon>Hericium</taxon>
    </lineage>
</organism>
<dbReference type="STRING" id="135208.A0A4Y9ZJF5"/>
<proteinExistence type="predicted"/>
<name>A0A4Y9ZJF5_9AGAM</name>
<dbReference type="SUPFAM" id="SSF52047">
    <property type="entry name" value="RNI-like"/>
    <property type="match status" value="1"/>
</dbReference>
<evidence type="ECO:0000313" key="1">
    <source>
        <dbReference type="EMBL" id="TFY73798.1"/>
    </source>
</evidence>
<dbReference type="AlphaFoldDB" id="A0A4Y9ZJF5"/>
<dbReference type="Proteomes" id="UP000298061">
    <property type="component" value="Unassembled WGS sequence"/>
</dbReference>